<dbReference type="Pfam" id="PF04717">
    <property type="entry name" value="Phage_base_V"/>
    <property type="match status" value="1"/>
</dbReference>
<organism evidence="2 3">
    <name type="scientific">Acidisoma silvae</name>
    <dbReference type="NCBI Taxonomy" id="2802396"/>
    <lineage>
        <taxon>Bacteria</taxon>
        <taxon>Pseudomonadati</taxon>
        <taxon>Pseudomonadota</taxon>
        <taxon>Alphaproteobacteria</taxon>
        <taxon>Acetobacterales</taxon>
        <taxon>Acidocellaceae</taxon>
        <taxon>Acidisoma</taxon>
    </lineage>
</organism>
<accession>A0A963YR46</accession>
<reference evidence="2" key="2">
    <citation type="submission" date="2021-01" db="EMBL/GenBank/DDBJ databases">
        <authorList>
            <person name="Mieszkin S."/>
            <person name="Pouder E."/>
            <person name="Alain K."/>
        </authorList>
    </citation>
    <scope>NUCLEOTIDE SEQUENCE</scope>
    <source>
        <strain evidence="2">HW T2.11</strain>
    </source>
</reference>
<sequence length="190" mass="19915">MMELWTNAMRAQASAISGAAGQLRCGLVQSVDPTSYCVKVTLQPEGVLTGWLPVCSQWAGGGWGIVALPSPGQQVVVLAQEGHAEHGIVLGTLFSLQAMPPNAPVGEFWLVHATGSYLKLLNDGSIEGKATVWNLLGPVNIQGDVTVSGDITDKSGAHGSLQQLRQIYDEHTHPDVQNGSGNTGLPNPQA</sequence>
<evidence type="ECO:0000313" key="3">
    <source>
        <dbReference type="Proteomes" id="UP000708298"/>
    </source>
</evidence>
<feature type="domain" description="Gp5/Type VI secretion system Vgr protein OB-fold" evidence="1">
    <location>
        <begin position="26"/>
        <end position="94"/>
    </location>
</feature>
<dbReference type="AlphaFoldDB" id="A0A963YR46"/>
<dbReference type="InterPro" id="IPR037026">
    <property type="entry name" value="Vgr_OB-fold_dom_sf"/>
</dbReference>
<gene>
    <name evidence="2" type="ORF">ASILVAE211_06240</name>
</gene>
<proteinExistence type="predicted"/>
<evidence type="ECO:0000313" key="2">
    <source>
        <dbReference type="EMBL" id="MCB8874775.1"/>
    </source>
</evidence>
<keyword evidence="3" id="KW-1185">Reference proteome</keyword>
<dbReference type="EMBL" id="JAESVB010000002">
    <property type="protein sequence ID" value="MCB8874775.1"/>
    <property type="molecule type" value="Genomic_DNA"/>
</dbReference>
<dbReference type="Proteomes" id="UP000708298">
    <property type="component" value="Unassembled WGS sequence"/>
</dbReference>
<dbReference type="RefSeq" id="WP_227320440.1">
    <property type="nucleotide sequence ID" value="NZ_JAESVB010000002.1"/>
</dbReference>
<protein>
    <submittedName>
        <fullName evidence="2">Phage baseplate assembly protein V</fullName>
    </submittedName>
</protein>
<evidence type="ECO:0000259" key="1">
    <source>
        <dbReference type="Pfam" id="PF04717"/>
    </source>
</evidence>
<name>A0A963YR46_9PROT</name>
<dbReference type="SUPFAM" id="SSF69255">
    <property type="entry name" value="gp5 N-terminal domain-like"/>
    <property type="match status" value="1"/>
</dbReference>
<comment type="caution">
    <text evidence="2">The sequence shown here is derived from an EMBL/GenBank/DDBJ whole genome shotgun (WGS) entry which is preliminary data.</text>
</comment>
<dbReference type="InterPro" id="IPR006531">
    <property type="entry name" value="Gp5/Vgr_OB"/>
</dbReference>
<reference evidence="2" key="1">
    <citation type="journal article" date="2021" name="Microorganisms">
        <title>Acidisoma silvae sp. nov. and Acidisomacellulosilytica sp. nov., Two Acidophilic Bacteria Isolated from Decaying Wood, Hydrolyzing Cellulose and Producing Poly-3-hydroxybutyrate.</title>
        <authorList>
            <person name="Mieszkin S."/>
            <person name="Pouder E."/>
            <person name="Uroz S."/>
            <person name="Simon-Colin C."/>
            <person name="Alain K."/>
        </authorList>
    </citation>
    <scope>NUCLEOTIDE SEQUENCE</scope>
    <source>
        <strain evidence="2">HW T2.11</strain>
    </source>
</reference>
<dbReference type="Gene3D" id="2.40.50.230">
    <property type="entry name" value="Gp5 N-terminal domain"/>
    <property type="match status" value="1"/>
</dbReference>